<accession>A0A076FC07</accession>
<dbReference type="GO" id="GO:0016787">
    <property type="term" value="F:hydrolase activity"/>
    <property type="evidence" value="ECO:0007669"/>
    <property type="project" value="UniProtKB-KW"/>
</dbReference>
<keyword evidence="3" id="KW-0378">Hydrolase</keyword>
<dbReference type="AlphaFoldDB" id="A0A076FC07"/>
<organism evidence="6 7">
    <name type="scientific">Campylobacter iguaniorum</name>
    <dbReference type="NCBI Taxonomy" id="1244531"/>
    <lineage>
        <taxon>Bacteria</taxon>
        <taxon>Pseudomonadati</taxon>
        <taxon>Campylobacterota</taxon>
        <taxon>Epsilonproteobacteria</taxon>
        <taxon>Campylobacterales</taxon>
        <taxon>Campylobacteraceae</taxon>
        <taxon>Campylobacter</taxon>
    </lineage>
</organism>
<evidence type="ECO:0000313" key="7">
    <source>
        <dbReference type="Proteomes" id="UP000028486"/>
    </source>
</evidence>
<keyword evidence="4" id="KW-0862">Zinc</keyword>
<dbReference type="Gene3D" id="3.60.15.10">
    <property type="entry name" value="Ribonuclease Z/Hydroxyacylglutathione hydrolase-like"/>
    <property type="match status" value="1"/>
</dbReference>
<keyword evidence="2" id="KW-0479">Metal-binding</keyword>
<dbReference type="OrthoDB" id="9802991at2"/>
<dbReference type="RefSeq" id="WP_038454541.1">
    <property type="nucleotide sequence ID" value="NZ_CP009043.1"/>
</dbReference>
<dbReference type="GO" id="GO:0046872">
    <property type="term" value="F:metal ion binding"/>
    <property type="evidence" value="ECO:0007669"/>
    <property type="project" value="UniProtKB-KW"/>
</dbReference>
<dbReference type="Proteomes" id="UP000028486">
    <property type="component" value="Chromosome"/>
</dbReference>
<dbReference type="HOGENOM" id="CLU_030571_5_2_7"/>
<dbReference type="CDD" id="cd06262">
    <property type="entry name" value="metallo-hydrolase-like_MBL-fold"/>
    <property type="match status" value="1"/>
</dbReference>
<dbReference type="InterPro" id="IPR036866">
    <property type="entry name" value="RibonucZ/Hydroxyglut_hydro"/>
</dbReference>
<evidence type="ECO:0000256" key="1">
    <source>
        <dbReference type="ARBA" id="ARBA00001947"/>
    </source>
</evidence>
<evidence type="ECO:0000256" key="2">
    <source>
        <dbReference type="ARBA" id="ARBA00022723"/>
    </source>
</evidence>
<name>A0A076FC07_9BACT</name>
<sequence length="196" mass="22251">MKILSKSFGAYATNCYILIKDCGEIIIDPGDGALEFVRQNCKNLLAILNTHCHFDHIYDDKKIKDEYNLPIYVPKDDAFLCSKDPFGMIEEPFNPDFLVEPDGSLQIADFTLKFHHFAGHTPGCSMIETNGVMFSGDFLFKGSIGRYDFPFSSKIEMKNSLKKALNLGEFVLYPGHGEKTSMSEAREFISYFIERL</sequence>
<evidence type="ECO:0000259" key="5">
    <source>
        <dbReference type="SMART" id="SM00849"/>
    </source>
</evidence>
<comment type="cofactor">
    <cofactor evidence="1">
        <name>Zn(2+)</name>
        <dbReference type="ChEBI" id="CHEBI:29105"/>
    </cofactor>
</comment>
<dbReference type="PANTHER" id="PTHR46233:SF3">
    <property type="entry name" value="HYDROXYACYLGLUTATHIONE HYDROLASE GLOC"/>
    <property type="match status" value="1"/>
</dbReference>
<dbReference type="InterPro" id="IPR051453">
    <property type="entry name" value="MBL_Glyoxalase_II"/>
</dbReference>
<dbReference type="EMBL" id="CP009043">
    <property type="protein sequence ID" value="AII14957.1"/>
    <property type="molecule type" value="Genomic_DNA"/>
</dbReference>
<feature type="domain" description="Metallo-beta-lactamase" evidence="5">
    <location>
        <begin position="12"/>
        <end position="176"/>
    </location>
</feature>
<dbReference type="STRING" id="1244531.CIG2463D_1214"/>
<dbReference type="PANTHER" id="PTHR46233">
    <property type="entry name" value="HYDROXYACYLGLUTATHIONE HYDROLASE GLOC"/>
    <property type="match status" value="1"/>
</dbReference>
<dbReference type="SMART" id="SM00849">
    <property type="entry name" value="Lactamase_B"/>
    <property type="match status" value="1"/>
</dbReference>
<gene>
    <name evidence="6" type="ORF">CIG1485E_1123</name>
</gene>
<dbReference type="SUPFAM" id="SSF56281">
    <property type="entry name" value="Metallo-hydrolase/oxidoreductase"/>
    <property type="match status" value="1"/>
</dbReference>
<dbReference type="InterPro" id="IPR001279">
    <property type="entry name" value="Metallo-B-lactamas"/>
</dbReference>
<evidence type="ECO:0000256" key="3">
    <source>
        <dbReference type="ARBA" id="ARBA00022801"/>
    </source>
</evidence>
<keyword evidence="7" id="KW-1185">Reference proteome</keyword>
<dbReference type="KEGG" id="caj:CIG1485E_1123"/>
<dbReference type="Pfam" id="PF00753">
    <property type="entry name" value="Lactamase_B"/>
    <property type="match status" value="1"/>
</dbReference>
<protein>
    <submittedName>
        <fullName evidence="6">Metallo-beta-lactamase family protein</fullName>
    </submittedName>
</protein>
<reference evidence="7" key="1">
    <citation type="journal article" date="2014" name="Genome Announc.">
        <title>Complete Genome Sequence of Campylobacter iguaniorum Strain 1485ET, Isolated from a Bearded Dragon (Pogona vitticeps).</title>
        <authorList>
            <person name="Gilbert M.J."/>
            <person name="Miller W.G."/>
            <person name="Yee E."/>
            <person name="Kik M."/>
            <person name="Wagenaar J.A."/>
            <person name="Duim B."/>
        </authorList>
    </citation>
    <scope>NUCLEOTIDE SEQUENCE [LARGE SCALE GENOMIC DNA]</scope>
    <source>
        <strain evidence="7">1485E</strain>
    </source>
</reference>
<evidence type="ECO:0000256" key="4">
    <source>
        <dbReference type="ARBA" id="ARBA00022833"/>
    </source>
</evidence>
<dbReference type="eggNOG" id="COG0491">
    <property type="taxonomic scope" value="Bacteria"/>
</dbReference>
<dbReference type="PATRIC" id="fig|1244531.5.peg.1224"/>
<proteinExistence type="predicted"/>
<evidence type="ECO:0000313" key="6">
    <source>
        <dbReference type="EMBL" id="AII14957.1"/>
    </source>
</evidence>